<feature type="compositionally biased region" description="Low complexity" evidence="1">
    <location>
        <begin position="233"/>
        <end position="251"/>
    </location>
</feature>
<comment type="caution">
    <text evidence="4">The sequence shown here is derived from an EMBL/GenBank/DDBJ whole genome shotgun (WGS) entry which is preliminary data.</text>
</comment>
<protein>
    <recommendedName>
        <fullName evidence="3">Protein masquerade clip-domain domain-containing protein</fullName>
    </recommendedName>
</protein>
<evidence type="ECO:0000259" key="3">
    <source>
        <dbReference type="Pfam" id="PF18398"/>
    </source>
</evidence>
<feature type="compositionally biased region" description="Low complexity" evidence="1">
    <location>
        <begin position="28"/>
        <end position="51"/>
    </location>
</feature>
<dbReference type="Proteomes" id="UP001445076">
    <property type="component" value="Unassembled WGS sequence"/>
</dbReference>
<reference evidence="4 5" key="1">
    <citation type="journal article" date="2024" name="BMC Genomics">
        <title>Genome assembly of redclaw crayfish (Cherax quadricarinatus) provides insights into its immune adaptation and hypoxia tolerance.</title>
        <authorList>
            <person name="Liu Z."/>
            <person name="Zheng J."/>
            <person name="Li H."/>
            <person name="Fang K."/>
            <person name="Wang S."/>
            <person name="He J."/>
            <person name="Zhou D."/>
            <person name="Weng S."/>
            <person name="Chi M."/>
            <person name="Gu Z."/>
            <person name="He J."/>
            <person name="Li F."/>
            <person name="Wang M."/>
        </authorList>
    </citation>
    <scope>NUCLEOTIDE SEQUENCE [LARGE SCALE GENOMIC DNA]</scope>
    <source>
        <strain evidence="4">ZL_2023a</strain>
    </source>
</reference>
<gene>
    <name evidence="4" type="ORF">OTU49_009673</name>
</gene>
<feature type="domain" description="Protein masquerade clip-domain" evidence="3">
    <location>
        <begin position="163"/>
        <end position="194"/>
    </location>
</feature>
<proteinExistence type="predicted"/>
<dbReference type="AlphaFoldDB" id="A0AAW0WA19"/>
<evidence type="ECO:0000313" key="4">
    <source>
        <dbReference type="EMBL" id="KAK8727646.1"/>
    </source>
</evidence>
<feature type="domain" description="Protein masquerade clip-domain" evidence="3">
    <location>
        <begin position="273"/>
        <end position="304"/>
    </location>
</feature>
<feature type="region of interest" description="Disordered" evidence="1">
    <location>
        <begin position="305"/>
        <end position="346"/>
    </location>
</feature>
<name>A0AAW0WA19_CHEQU</name>
<feature type="compositionally biased region" description="Polar residues" evidence="1">
    <location>
        <begin position="314"/>
        <end position="323"/>
    </location>
</feature>
<keyword evidence="2" id="KW-0732">Signal</keyword>
<feature type="non-terminal residue" evidence="4">
    <location>
        <position position="346"/>
    </location>
</feature>
<dbReference type="Pfam" id="PF18398">
    <property type="entry name" value="CLIP_SPH_mas"/>
    <property type="match status" value="2"/>
</dbReference>
<keyword evidence="5" id="KW-1185">Reference proteome</keyword>
<feature type="compositionally biased region" description="Basic and acidic residues" evidence="1">
    <location>
        <begin position="216"/>
        <end position="232"/>
    </location>
</feature>
<organism evidence="4 5">
    <name type="scientific">Cherax quadricarinatus</name>
    <name type="common">Australian red claw crayfish</name>
    <dbReference type="NCBI Taxonomy" id="27406"/>
    <lineage>
        <taxon>Eukaryota</taxon>
        <taxon>Metazoa</taxon>
        <taxon>Ecdysozoa</taxon>
        <taxon>Arthropoda</taxon>
        <taxon>Crustacea</taxon>
        <taxon>Multicrustacea</taxon>
        <taxon>Malacostraca</taxon>
        <taxon>Eumalacostraca</taxon>
        <taxon>Eucarida</taxon>
        <taxon>Decapoda</taxon>
        <taxon>Pleocyemata</taxon>
        <taxon>Astacidea</taxon>
        <taxon>Parastacoidea</taxon>
        <taxon>Parastacidae</taxon>
        <taxon>Cherax</taxon>
    </lineage>
</organism>
<feature type="chain" id="PRO_5043912044" description="Protein masquerade clip-domain domain-containing protein" evidence="2">
    <location>
        <begin position="27"/>
        <end position="346"/>
    </location>
</feature>
<feature type="signal peptide" evidence="2">
    <location>
        <begin position="1"/>
        <end position="26"/>
    </location>
</feature>
<accession>A0AAW0WA19</accession>
<evidence type="ECO:0000313" key="5">
    <source>
        <dbReference type="Proteomes" id="UP001445076"/>
    </source>
</evidence>
<feature type="region of interest" description="Disordered" evidence="1">
    <location>
        <begin position="26"/>
        <end position="101"/>
    </location>
</feature>
<dbReference type="InterPro" id="IPR040479">
    <property type="entry name" value="CLIP_SPH_mas"/>
</dbReference>
<sequence>MVDVGVRLLVVMVSVVVVMEASTAQANTPSITPSVLSSSSNTDPVTDSTVDVTDDTQETTESLSTWGGVIEAEEDAPTLLPSTHQPPSTHEPPSIHLPQDNKPVVDAAVDKTIKPLDERLSEEEPLKETKEDIMADEMYSTEVPTTIIPKAQAYAPSSSLRVCPGVCVANRISEYCEAALDVNQLCRSGLRCCVSGDLFLDVDEPPKEFVLLNPKKSTEKTEDVREQERTSTERPTTITTSATTSRSTHLTTVYTRHTVPTTKPPRDIPQEIRCKGTCVAGFFAFLCDEIDRFGVCPRGGRCCVTQRRQPKPKPSTNSSEPVPTTTTKTTTSQPMLLPSTRPLPPC</sequence>
<evidence type="ECO:0000256" key="1">
    <source>
        <dbReference type="SAM" id="MobiDB-lite"/>
    </source>
</evidence>
<evidence type="ECO:0000256" key="2">
    <source>
        <dbReference type="SAM" id="SignalP"/>
    </source>
</evidence>
<dbReference type="EMBL" id="JARKIK010000075">
    <property type="protein sequence ID" value="KAK8727646.1"/>
    <property type="molecule type" value="Genomic_DNA"/>
</dbReference>
<feature type="region of interest" description="Disordered" evidence="1">
    <location>
        <begin position="214"/>
        <end position="251"/>
    </location>
</feature>